<dbReference type="Proteomes" id="UP001527866">
    <property type="component" value="Unassembled WGS sequence"/>
</dbReference>
<feature type="transmembrane region" description="Helical" evidence="6">
    <location>
        <begin position="117"/>
        <end position="133"/>
    </location>
</feature>
<keyword evidence="2" id="KW-1003">Cell membrane</keyword>
<evidence type="ECO:0000256" key="2">
    <source>
        <dbReference type="ARBA" id="ARBA00022475"/>
    </source>
</evidence>
<keyword evidence="3 6" id="KW-0812">Transmembrane</keyword>
<feature type="transmembrane region" description="Helical" evidence="6">
    <location>
        <begin position="358"/>
        <end position="388"/>
    </location>
</feature>
<dbReference type="Pfam" id="PF13520">
    <property type="entry name" value="AA_permease_2"/>
    <property type="match status" value="1"/>
</dbReference>
<sequence length="414" mass="40016">MTTRTGTQGASTALTGAAALAGVGVFTVLAPAADEAGAWLTAAVPLAAAVALCTAVSTSRLAAAHPGTGGARVYARERLGDPWGSIAAWAWAVGATAAAAATALALADNLAPERGRSAAMAALAVAAALAWGGRRLRRWAARLALAMGVLAVAGLVAAAWTAGSADPDRLQLDGAWPGSFGALGAAGTLFLAFAGTVRIAEAAPRPRQGAVPVVPAFALAGVALLYLTAGAWAVAVLGPYQAGFGTPIVDAVTASGRPGLGAAAVAAAAAVASLGAGAVLISSAARAIGALAEEGALPAALEGPTRSWAATAVAAGAAVAVLEPATAVGIAAFALLAYHLLANASGLLLGADEDRPPLLVALGGLAGCVVLGLSLPLPTVVMALTALGSASAVWLARRHLNPATGVLGEKQHTD</sequence>
<evidence type="ECO:0000313" key="8">
    <source>
        <dbReference type="Proteomes" id="UP001527866"/>
    </source>
</evidence>
<evidence type="ECO:0000256" key="4">
    <source>
        <dbReference type="ARBA" id="ARBA00022989"/>
    </source>
</evidence>
<evidence type="ECO:0000256" key="6">
    <source>
        <dbReference type="SAM" id="Phobius"/>
    </source>
</evidence>
<dbReference type="InterPro" id="IPR002293">
    <property type="entry name" value="AA/rel_permease1"/>
</dbReference>
<accession>A0ABT4U7B5</accession>
<gene>
    <name evidence="7" type="ORF">O4J56_19405</name>
</gene>
<feature type="transmembrane region" description="Helical" evidence="6">
    <location>
        <begin position="12"/>
        <end position="33"/>
    </location>
</feature>
<comment type="subcellular location">
    <subcellularLocation>
        <location evidence="1">Cell membrane</location>
        <topology evidence="1">Multi-pass membrane protein</topology>
    </subcellularLocation>
</comment>
<evidence type="ECO:0000313" key="7">
    <source>
        <dbReference type="EMBL" id="MDA2812821.1"/>
    </source>
</evidence>
<proteinExistence type="predicted"/>
<feature type="transmembrane region" description="Helical" evidence="6">
    <location>
        <begin position="140"/>
        <end position="160"/>
    </location>
</feature>
<feature type="transmembrane region" description="Helical" evidence="6">
    <location>
        <begin position="83"/>
        <end position="105"/>
    </location>
</feature>
<dbReference type="RefSeq" id="WP_270687513.1">
    <property type="nucleotide sequence ID" value="NZ_JAQFWQ010000060.1"/>
</dbReference>
<dbReference type="Gene3D" id="1.20.1740.10">
    <property type="entry name" value="Amino acid/polyamine transporter I"/>
    <property type="match status" value="1"/>
</dbReference>
<dbReference type="PIRSF" id="PIRSF006060">
    <property type="entry name" value="AA_transporter"/>
    <property type="match status" value="1"/>
</dbReference>
<dbReference type="EMBL" id="JAQFWQ010000060">
    <property type="protein sequence ID" value="MDA2812821.1"/>
    <property type="molecule type" value="Genomic_DNA"/>
</dbReference>
<feature type="transmembrane region" description="Helical" evidence="6">
    <location>
        <begin position="39"/>
        <end position="62"/>
    </location>
</feature>
<feature type="transmembrane region" description="Helical" evidence="6">
    <location>
        <begin position="312"/>
        <end position="338"/>
    </location>
</feature>
<keyword evidence="4 6" id="KW-1133">Transmembrane helix</keyword>
<dbReference type="InterPro" id="IPR050367">
    <property type="entry name" value="APC_superfamily"/>
</dbReference>
<keyword evidence="5 6" id="KW-0472">Membrane</keyword>
<evidence type="ECO:0000256" key="5">
    <source>
        <dbReference type="ARBA" id="ARBA00023136"/>
    </source>
</evidence>
<protein>
    <submittedName>
        <fullName evidence="7">Amino acid permease</fullName>
    </submittedName>
</protein>
<evidence type="ECO:0000256" key="3">
    <source>
        <dbReference type="ARBA" id="ARBA00022692"/>
    </source>
</evidence>
<keyword evidence="8" id="KW-1185">Reference proteome</keyword>
<feature type="transmembrane region" description="Helical" evidence="6">
    <location>
        <begin position="260"/>
        <end position="281"/>
    </location>
</feature>
<comment type="caution">
    <text evidence="7">The sequence shown here is derived from an EMBL/GenBank/DDBJ whole genome shotgun (WGS) entry which is preliminary data.</text>
</comment>
<name>A0ABT4U7B5_9ACTN</name>
<evidence type="ECO:0000256" key="1">
    <source>
        <dbReference type="ARBA" id="ARBA00004651"/>
    </source>
</evidence>
<organism evidence="7 8">
    <name type="scientific">Nocardiopsis endophytica</name>
    <dbReference type="NCBI Taxonomy" id="3018445"/>
    <lineage>
        <taxon>Bacteria</taxon>
        <taxon>Bacillati</taxon>
        <taxon>Actinomycetota</taxon>
        <taxon>Actinomycetes</taxon>
        <taxon>Streptosporangiales</taxon>
        <taxon>Nocardiopsidaceae</taxon>
        <taxon>Nocardiopsis</taxon>
    </lineage>
</organism>
<feature type="transmembrane region" description="Helical" evidence="6">
    <location>
        <begin position="180"/>
        <end position="200"/>
    </location>
</feature>
<feature type="transmembrane region" description="Helical" evidence="6">
    <location>
        <begin position="212"/>
        <end position="240"/>
    </location>
</feature>
<dbReference type="PANTHER" id="PTHR42770">
    <property type="entry name" value="AMINO ACID TRANSPORTER-RELATED"/>
    <property type="match status" value="1"/>
</dbReference>
<dbReference type="PANTHER" id="PTHR42770:SF7">
    <property type="entry name" value="MEMBRANE PROTEIN"/>
    <property type="match status" value="1"/>
</dbReference>
<reference evidence="7 8" key="1">
    <citation type="submission" date="2023-01" db="EMBL/GenBank/DDBJ databases">
        <title>Draft genome sequence of Nocardiopsis sp. RSe5-2 isolated from halophytes.</title>
        <authorList>
            <person name="Duangmal K."/>
            <person name="Chantavorakit T."/>
        </authorList>
    </citation>
    <scope>NUCLEOTIDE SEQUENCE [LARGE SCALE GENOMIC DNA]</scope>
    <source>
        <strain evidence="7 8">RSe5-2</strain>
    </source>
</reference>